<feature type="repeat" description="ANK" evidence="3">
    <location>
        <begin position="228"/>
        <end position="261"/>
    </location>
</feature>
<dbReference type="SUPFAM" id="SSF48403">
    <property type="entry name" value="Ankyrin repeat"/>
    <property type="match status" value="1"/>
</dbReference>
<keyword evidence="5" id="KW-1185">Reference proteome</keyword>
<sequence length="284" mass="32203">MYLKLLNVDRRSVHLEWNKPQDIPKPLFKLVMNENNQNSVVIYKGFHNYFIVNNLSGGHQYKFKLQMELHNANSKNSVFEKATVCCTTKNDYPSITAFHHSAYQNLPLLFQEFLDTRARDINIYNELGECGLFKACAAGHNDMVLTMLQYGADVNLPNLFTRITPLMTAAYHGHGDIIRILARNDADSTLKDINSKTALHYAVDGSHNDAVKMLLEGNWGDVNSVDSKGWTPLMRAVLMFADLDVIKTLISYGSDLSIKDKNGQDIWQLAHLSNNWKALEILPD</sequence>
<keyword evidence="1" id="KW-0677">Repeat</keyword>
<dbReference type="GO" id="GO:0031436">
    <property type="term" value="C:BRCA1-BARD1 complex"/>
    <property type="evidence" value="ECO:0007669"/>
    <property type="project" value="TreeGrafter"/>
</dbReference>
<dbReference type="SUPFAM" id="SSF49265">
    <property type="entry name" value="Fibronectin type III"/>
    <property type="match status" value="1"/>
</dbReference>
<dbReference type="PROSITE" id="PS50297">
    <property type="entry name" value="ANK_REP_REGION"/>
    <property type="match status" value="2"/>
</dbReference>
<dbReference type="InterPro" id="IPR003961">
    <property type="entry name" value="FN3_dom"/>
</dbReference>
<gene>
    <name evidence="4" type="ORF">FWK35_00013338</name>
</gene>
<proteinExistence type="predicted"/>
<dbReference type="InterPro" id="IPR036116">
    <property type="entry name" value="FN3_sf"/>
</dbReference>
<keyword evidence="2 3" id="KW-0040">ANK repeat</keyword>
<evidence type="ECO:0000313" key="5">
    <source>
        <dbReference type="Proteomes" id="UP000478052"/>
    </source>
</evidence>
<protein>
    <submittedName>
        <fullName evidence="4">Fibronectin type 3 and ankyrin repeat domains protein 1-like</fullName>
    </submittedName>
</protein>
<dbReference type="InterPro" id="IPR002110">
    <property type="entry name" value="Ankyrin_rpt"/>
</dbReference>
<feature type="repeat" description="ANK" evidence="3">
    <location>
        <begin position="161"/>
        <end position="193"/>
    </location>
</feature>
<evidence type="ECO:0000256" key="1">
    <source>
        <dbReference type="ARBA" id="ARBA00022737"/>
    </source>
</evidence>
<dbReference type="AlphaFoldDB" id="A0A6G0YR26"/>
<dbReference type="InterPro" id="IPR013783">
    <property type="entry name" value="Ig-like_fold"/>
</dbReference>
<feature type="repeat" description="ANK" evidence="3">
    <location>
        <begin position="127"/>
        <end position="159"/>
    </location>
</feature>
<evidence type="ECO:0000256" key="3">
    <source>
        <dbReference type="PROSITE-ProRule" id="PRU00023"/>
    </source>
</evidence>
<feature type="repeat" description="ANK" evidence="3">
    <location>
        <begin position="194"/>
        <end position="216"/>
    </location>
</feature>
<dbReference type="Proteomes" id="UP000478052">
    <property type="component" value="Unassembled WGS sequence"/>
</dbReference>
<evidence type="ECO:0000256" key="2">
    <source>
        <dbReference type="ARBA" id="ARBA00023043"/>
    </source>
</evidence>
<dbReference type="Gene3D" id="2.60.40.10">
    <property type="entry name" value="Immunoglobulins"/>
    <property type="match status" value="1"/>
</dbReference>
<accession>A0A6G0YR26</accession>
<dbReference type="PROSITE" id="PS50088">
    <property type="entry name" value="ANK_REPEAT"/>
    <property type="match status" value="4"/>
</dbReference>
<dbReference type="GO" id="GO:0070531">
    <property type="term" value="C:BRCA1-A complex"/>
    <property type="evidence" value="ECO:0007669"/>
    <property type="project" value="TreeGrafter"/>
</dbReference>
<name>A0A6G0YR26_APHCR</name>
<dbReference type="InterPro" id="IPR036770">
    <property type="entry name" value="Ankyrin_rpt-contain_sf"/>
</dbReference>
<reference evidence="4 5" key="1">
    <citation type="submission" date="2019-08" db="EMBL/GenBank/DDBJ databases">
        <title>Whole genome of Aphis craccivora.</title>
        <authorList>
            <person name="Voronova N.V."/>
            <person name="Shulinski R.S."/>
            <person name="Bandarenka Y.V."/>
            <person name="Zhorov D.G."/>
            <person name="Warner D."/>
        </authorList>
    </citation>
    <scope>NUCLEOTIDE SEQUENCE [LARGE SCALE GENOMIC DNA]</scope>
    <source>
        <strain evidence="4">180601</strain>
        <tissue evidence="4">Whole Body</tissue>
    </source>
</reference>
<dbReference type="Gene3D" id="1.25.40.20">
    <property type="entry name" value="Ankyrin repeat-containing domain"/>
    <property type="match status" value="2"/>
</dbReference>
<evidence type="ECO:0000313" key="4">
    <source>
        <dbReference type="EMBL" id="KAF0760003.1"/>
    </source>
</evidence>
<dbReference type="CDD" id="cd00063">
    <property type="entry name" value="FN3"/>
    <property type="match status" value="1"/>
</dbReference>
<dbReference type="PANTHER" id="PTHR24171:SF8">
    <property type="entry name" value="BRCA1-ASSOCIATED RING DOMAIN PROTEIN 1"/>
    <property type="match status" value="1"/>
</dbReference>
<dbReference type="GO" id="GO:0004842">
    <property type="term" value="F:ubiquitin-protein transferase activity"/>
    <property type="evidence" value="ECO:0007669"/>
    <property type="project" value="TreeGrafter"/>
</dbReference>
<comment type="caution">
    <text evidence="4">The sequence shown here is derived from an EMBL/GenBank/DDBJ whole genome shotgun (WGS) entry which is preliminary data.</text>
</comment>
<dbReference type="OrthoDB" id="6577879at2759"/>
<dbReference type="SMART" id="SM00248">
    <property type="entry name" value="ANK"/>
    <property type="match status" value="5"/>
</dbReference>
<dbReference type="Pfam" id="PF12796">
    <property type="entry name" value="Ank_2"/>
    <property type="match status" value="1"/>
</dbReference>
<organism evidence="4 5">
    <name type="scientific">Aphis craccivora</name>
    <name type="common">Cowpea aphid</name>
    <dbReference type="NCBI Taxonomy" id="307492"/>
    <lineage>
        <taxon>Eukaryota</taxon>
        <taxon>Metazoa</taxon>
        <taxon>Ecdysozoa</taxon>
        <taxon>Arthropoda</taxon>
        <taxon>Hexapoda</taxon>
        <taxon>Insecta</taxon>
        <taxon>Pterygota</taxon>
        <taxon>Neoptera</taxon>
        <taxon>Paraneoptera</taxon>
        <taxon>Hemiptera</taxon>
        <taxon>Sternorrhyncha</taxon>
        <taxon>Aphidomorpha</taxon>
        <taxon>Aphidoidea</taxon>
        <taxon>Aphididae</taxon>
        <taxon>Aphidini</taxon>
        <taxon>Aphis</taxon>
        <taxon>Aphis</taxon>
    </lineage>
</organism>
<dbReference type="EMBL" id="VUJU01002816">
    <property type="protein sequence ID" value="KAF0760003.1"/>
    <property type="molecule type" value="Genomic_DNA"/>
</dbReference>
<dbReference type="PANTHER" id="PTHR24171">
    <property type="entry name" value="ANKYRIN REPEAT DOMAIN-CONTAINING PROTEIN 39-RELATED"/>
    <property type="match status" value="1"/>
</dbReference>
<dbReference type="Pfam" id="PF00023">
    <property type="entry name" value="Ank"/>
    <property type="match status" value="1"/>
</dbReference>
<dbReference type="GO" id="GO:0085020">
    <property type="term" value="P:protein K6-linked ubiquitination"/>
    <property type="evidence" value="ECO:0007669"/>
    <property type="project" value="TreeGrafter"/>
</dbReference>